<protein>
    <recommendedName>
        <fullName evidence="4">DUF222 domain-containing protein</fullName>
    </recommendedName>
</protein>
<dbReference type="RefSeq" id="WP_344263285.1">
    <property type="nucleotide sequence ID" value="NZ_BAAAMR010000010.1"/>
</dbReference>
<evidence type="ECO:0000256" key="1">
    <source>
        <dbReference type="SAM" id="MobiDB-lite"/>
    </source>
</evidence>
<dbReference type="Proteomes" id="UP001501020">
    <property type="component" value="Unassembled WGS sequence"/>
</dbReference>
<gene>
    <name evidence="2" type="ORF">GCM10009727_16760</name>
</gene>
<name>A0ABN2YH67_9ACTN</name>
<comment type="caution">
    <text evidence="2">The sequence shown here is derived from an EMBL/GenBank/DDBJ whole genome shotgun (WGS) entry which is preliminary data.</text>
</comment>
<accession>A0ABN2YH67</accession>
<feature type="region of interest" description="Disordered" evidence="1">
    <location>
        <begin position="262"/>
        <end position="288"/>
    </location>
</feature>
<evidence type="ECO:0008006" key="4">
    <source>
        <dbReference type="Google" id="ProtNLM"/>
    </source>
</evidence>
<organism evidence="2 3">
    <name type="scientific">Actinomadura napierensis</name>
    <dbReference type="NCBI Taxonomy" id="267854"/>
    <lineage>
        <taxon>Bacteria</taxon>
        <taxon>Bacillati</taxon>
        <taxon>Actinomycetota</taxon>
        <taxon>Actinomycetes</taxon>
        <taxon>Streptosporangiales</taxon>
        <taxon>Thermomonosporaceae</taxon>
        <taxon>Actinomadura</taxon>
    </lineage>
</organism>
<dbReference type="EMBL" id="BAAAMR010000010">
    <property type="protein sequence ID" value="GAA2127172.1"/>
    <property type="molecule type" value="Genomic_DNA"/>
</dbReference>
<sequence>MTNQHPDPITEGFSHSGERVIQVIAMATALKQGYARRAARLQAAELAQNAAAERAESAAQQAAFAEARSGWVRAHDRKWLQNAGLLHVAEAWGAAVPHAADSTSAAGAMRKCEKRLRDLHPHAMNHYDRARTDGMEPLDAMRKAAPFFARDPNVRTGEPAAARPALVEGSGAEWAATIYGPHRSDWENARQEQRAHHIAGQLRDRLHQPSPDELRTALDTATNLPNEVIAKATAPAPCVQGTQARLAAEGFPFTIDQALEISAKQPSETPAARKSTVQTPDRNRRRNL</sequence>
<proteinExistence type="predicted"/>
<reference evidence="2 3" key="1">
    <citation type="journal article" date="2019" name="Int. J. Syst. Evol. Microbiol.">
        <title>The Global Catalogue of Microorganisms (GCM) 10K type strain sequencing project: providing services to taxonomists for standard genome sequencing and annotation.</title>
        <authorList>
            <consortium name="The Broad Institute Genomics Platform"/>
            <consortium name="The Broad Institute Genome Sequencing Center for Infectious Disease"/>
            <person name="Wu L."/>
            <person name="Ma J."/>
        </authorList>
    </citation>
    <scope>NUCLEOTIDE SEQUENCE [LARGE SCALE GENOMIC DNA]</scope>
    <source>
        <strain evidence="2 3">JCM 13850</strain>
    </source>
</reference>
<keyword evidence="3" id="KW-1185">Reference proteome</keyword>
<evidence type="ECO:0000313" key="2">
    <source>
        <dbReference type="EMBL" id="GAA2127172.1"/>
    </source>
</evidence>
<evidence type="ECO:0000313" key="3">
    <source>
        <dbReference type="Proteomes" id="UP001501020"/>
    </source>
</evidence>